<dbReference type="EMBL" id="CP015581">
    <property type="protein sequence ID" value="ARU99489.1"/>
    <property type="molecule type" value="Genomic_DNA"/>
</dbReference>
<dbReference type="PRINTS" id="PR00039">
    <property type="entry name" value="HTHLYSR"/>
</dbReference>
<dbReference type="PANTHER" id="PTHR30419:SF8">
    <property type="entry name" value="NITROGEN ASSIMILATION TRANSCRIPTIONAL ACTIVATOR-RELATED"/>
    <property type="match status" value="1"/>
</dbReference>
<dbReference type="EMBL" id="CP015579">
    <property type="protein sequence ID" value="ARU95448.1"/>
    <property type="molecule type" value="Genomic_DNA"/>
</dbReference>
<keyword evidence="4" id="KW-0804">Transcription</keyword>
<dbReference type="GO" id="GO:0003700">
    <property type="term" value="F:DNA-binding transcription factor activity"/>
    <property type="evidence" value="ECO:0007669"/>
    <property type="project" value="InterPro"/>
</dbReference>
<dbReference type="InterPro" id="IPR050950">
    <property type="entry name" value="HTH-type_LysR_regulators"/>
</dbReference>
<evidence type="ECO:0000256" key="2">
    <source>
        <dbReference type="ARBA" id="ARBA00023015"/>
    </source>
</evidence>
<feature type="domain" description="HTH lysR-type" evidence="5">
    <location>
        <begin position="1"/>
        <end position="58"/>
    </location>
</feature>
<gene>
    <name evidence="6" type="ORF">A7K98_17875</name>
    <name evidence="7" type="ORF">A7K99_17860</name>
</gene>
<dbReference type="InterPro" id="IPR036390">
    <property type="entry name" value="WH_DNA-bd_sf"/>
</dbReference>
<dbReference type="InterPro" id="IPR000847">
    <property type="entry name" value="LysR_HTH_N"/>
</dbReference>
<comment type="similarity">
    <text evidence="1">Belongs to the LysR transcriptional regulatory family.</text>
</comment>
<keyword evidence="8" id="KW-1185">Reference proteome</keyword>
<dbReference type="FunFam" id="1.10.10.10:FF:000001">
    <property type="entry name" value="LysR family transcriptional regulator"/>
    <property type="match status" value="1"/>
</dbReference>
<dbReference type="RefSeq" id="WP_087489805.1">
    <property type="nucleotide sequence ID" value="NZ_CP015579.1"/>
</dbReference>
<dbReference type="OrthoDB" id="646694at2"/>
<keyword evidence="3" id="KW-0238">DNA-binding</keyword>
<dbReference type="AlphaFoldDB" id="A0A1Y0LPK9"/>
<evidence type="ECO:0000259" key="5">
    <source>
        <dbReference type="PROSITE" id="PS50931"/>
    </source>
</evidence>
<dbReference type="Gene3D" id="3.40.190.290">
    <property type="match status" value="1"/>
</dbReference>
<reference evidence="8 9" key="1">
    <citation type="submission" date="2016-05" db="EMBL/GenBank/DDBJ databases">
        <title>Complete genome sequence of two 2,5-diketo-D-glunonic acid producing strain Tatumella citrea.</title>
        <authorList>
            <person name="Duan C."/>
            <person name="Yang J."/>
            <person name="Yang S."/>
        </authorList>
    </citation>
    <scope>NUCLEOTIDE SEQUENCE [LARGE SCALE GENOMIC DNA]</scope>
    <source>
        <strain evidence="7 8">ATCC 39140</strain>
        <strain evidence="6 9">DSM 13699</strain>
    </source>
</reference>
<dbReference type="InterPro" id="IPR036388">
    <property type="entry name" value="WH-like_DNA-bd_sf"/>
</dbReference>
<keyword evidence="2" id="KW-0805">Transcription regulation</keyword>
<dbReference type="KEGG" id="tci:A7K98_17875"/>
<dbReference type="Pfam" id="PF00126">
    <property type="entry name" value="HTH_1"/>
    <property type="match status" value="1"/>
</dbReference>
<dbReference type="Gene3D" id="1.10.10.10">
    <property type="entry name" value="Winged helix-like DNA-binding domain superfamily/Winged helix DNA-binding domain"/>
    <property type="match status" value="1"/>
</dbReference>
<evidence type="ECO:0000313" key="9">
    <source>
        <dbReference type="Proteomes" id="UP000195814"/>
    </source>
</evidence>
<dbReference type="Pfam" id="PF03466">
    <property type="entry name" value="LysR_substrate"/>
    <property type="match status" value="1"/>
</dbReference>
<dbReference type="PROSITE" id="PS50931">
    <property type="entry name" value="HTH_LYSR"/>
    <property type="match status" value="1"/>
</dbReference>
<evidence type="ECO:0000256" key="4">
    <source>
        <dbReference type="ARBA" id="ARBA00023163"/>
    </source>
</evidence>
<sequence>MDIRELRCFTEVVRLNGFGRAAEALHLTQPAVSRNIQRLETQLGKTLLIRDPHGISLTSDGEILLRHAQLILCQFNNLSREIKDNSSSVSGELRVGLPPVVGSSYFADIIMAFRSRFPAVELKIIELGSNQMAEALQAGRVETAAVMLPFDGEQFSLQPFARDQLFLLAAKQHSLASRQTVRIKELLHEAFIFFAEEFRINNLINSACGLYGVKPVVAGRTCHLDLMMAMVHAGVGITLLPRSVRINNLSEDFVAIPLIEPELSYELALVHAKDRYLSHSCQQWNQLAAEMLGISSASSSVP</sequence>
<dbReference type="InterPro" id="IPR005119">
    <property type="entry name" value="LysR_subst-bd"/>
</dbReference>
<dbReference type="SUPFAM" id="SSF46785">
    <property type="entry name" value="Winged helix' DNA-binding domain"/>
    <property type="match status" value="1"/>
</dbReference>
<dbReference type="PANTHER" id="PTHR30419">
    <property type="entry name" value="HTH-TYPE TRANSCRIPTIONAL REGULATOR YBHD"/>
    <property type="match status" value="1"/>
</dbReference>
<evidence type="ECO:0000313" key="8">
    <source>
        <dbReference type="Proteomes" id="UP000195729"/>
    </source>
</evidence>
<dbReference type="GO" id="GO:0005829">
    <property type="term" value="C:cytosol"/>
    <property type="evidence" value="ECO:0007669"/>
    <property type="project" value="TreeGrafter"/>
</dbReference>
<accession>A0A1Y0LPK9</accession>
<evidence type="ECO:0000313" key="6">
    <source>
        <dbReference type="EMBL" id="ARU95448.1"/>
    </source>
</evidence>
<evidence type="ECO:0000313" key="7">
    <source>
        <dbReference type="EMBL" id="ARU99489.1"/>
    </source>
</evidence>
<dbReference type="SUPFAM" id="SSF53850">
    <property type="entry name" value="Periplasmic binding protein-like II"/>
    <property type="match status" value="1"/>
</dbReference>
<proteinExistence type="inferred from homology"/>
<organism evidence="6 9">
    <name type="scientific">Tatumella citrea</name>
    <name type="common">Pantoea citrea</name>
    <dbReference type="NCBI Taxonomy" id="53336"/>
    <lineage>
        <taxon>Bacteria</taxon>
        <taxon>Pseudomonadati</taxon>
        <taxon>Pseudomonadota</taxon>
        <taxon>Gammaproteobacteria</taxon>
        <taxon>Enterobacterales</taxon>
        <taxon>Erwiniaceae</taxon>
        <taxon>Tatumella</taxon>
    </lineage>
</organism>
<dbReference type="GO" id="GO:0003677">
    <property type="term" value="F:DNA binding"/>
    <property type="evidence" value="ECO:0007669"/>
    <property type="project" value="UniProtKB-KW"/>
</dbReference>
<dbReference type="Proteomes" id="UP000195814">
    <property type="component" value="Chromosome"/>
</dbReference>
<protein>
    <submittedName>
        <fullName evidence="6">LysR family transcriptional regulator</fullName>
    </submittedName>
</protein>
<evidence type="ECO:0000256" key="3">
    <source>
        <dbReference type="ARBA" id="ARBA00023125"/>
    </source>
</evidence>
<name>A0A1Y0LPK9_TATCI</name>
<evidence type="ECO:0000256" key="1">
    <source>
        <dbReference type="ARBA" id="ARBA00009437"/>
    </source>
</evidence>
<dbReference type="Proteomes" id="UP000195729">
    <property type="component" value="Chromosome"/>
</dbReference>